<dbReference type="Gene3D" id="3.60.40.10">
    <property type="entry name" value="PPM-type phosphatase domain"/>
    <property type="match status" value="1"/>
</dbReference>
<name>A0A858STN4_9RHOB</name>
<dbReference type="Proteomes" id="UP000503308">
    <property type="component" value="Chromosome"/>
</dbReference>
<reference evidence="2 3" key="1">
    <citation type="submission" date="2020-02" db="EMBL/GenBank/DDBJ databases">
        <title>Genome sequence of Roseobacter ponti.</title>
        <authorList>
            <person name="Hollensteiner J."/>
            <person name="Schneider D."/>
            <person name="Poehlein A."/>
            <person name="Daniel R."/>
        </authorList>
    </citation>
    <scope>NUCLEOTIDE SEQUENCE [LARGE SCALE GENOMIC DNA]</scope>
    <source>
        <strain evidence="2 3">DSM 106830</strain>
    </source>
</reference>
<dbReference type="SMART" id="SM00331">
    <property type="entry name" value="PP2C_SIG"/>
    <property type="match status" value="1"/>
</dbReference>
<dbReference type="RefSeq" id="WP_169640377.1">
    <property type="nucleotide sequence ID" value="NZ_CP048788.1"/>
</dbReference>
<dbReference type="Pfam" id="PF13672">
    <property type="entry name" value="PP2C_2"/>
    <property type="match status" value="1"/>
</dbReference>
<gene>
    <name evidence="2" type="ORF">G3256_08315</name>
</gene>
<dbReference type="PROSITE" id="PS51746">
    <property type="entry name" value="PPM_2"/>
    <property type="match status" value="1"/>
</dbReference>
<dbReference type="InterPro" id="IPR036457">
    <property type="entry name" value="PPM-type-like_dom_sf"/>
</dbReference>
<protein>
    <submittedName>
        <fullName evidence="2">Serine/threonine-protein phosphatase</fullName>
    </submittedName>
</protein>
<dbReference type="SMART" id="SM00332">
    <property type="entry name" value="PP2Cc"/>
    <property type="match status" value="1"/>
</dbReference>
<dbReference type="CDD" id="cd00143">
    <property type="entry name" value="PP2Cc"/>
    <property type="match status" value="1"/>
</dbReference>
<dbReference type="SUPFAM" id="SSF81606">
    <property type="entry name" value="PP2C-like"/>
    <property type="match status" value="1"/>
</dbReference>
<feature type="domain" description="PPM-type phosphatase" evidence="1">
    <location>
        <begin position="10"/>
        <end position="260"/>
    </location>
</feature>
<evidence type="ECO:0000313" key="3">
    <source>
        <dbReference type="Proteomes" id="UP000503308"/>
    </source>
</evidence>
<evidence type="ECO:0000313" key="2">
    <source>
        <dbReference type="EMBL" id="QJF51162.1"/>
    </source>
</evidence>
<organism evidence="2 3">
    <name type="scientific">Roseobacter ponti</name>
    <dbReference type="NCBI Taxonomy" id="1891787"/>
    <lineage>
        <taxon>Bacteria</taxon>
        <taxon>Pseudomonadati</taxon>
        <taxon>Pseudomonadota</taxon>
        <taxon>Alphaproteobacteria</taxon>
        <taxon>Rhodobacterales</taxon>
        <taxon>Roseobacteraceae</taxon>
        <taxon>Roseobacter</taxon>
    </lineage>
</organism>
<accession>A0A858STN4</accession>
<dbReference type="InterPro" id="IPR001932">
    <property type="entry name" value="PPM-type_phosphatase-like_dom"/>
</dbReference>
<dbReference type="KEGG" id="rpon:G3256_08315"/>
<keyword evidence="3" id="KW-1185">Reference proteome</keyword>
<sequence>MPDPVAYLYDAAPAISQGRRDHQEDSLAIDFSRGAGYGFIVLADGMGGHAAGDIASKIVVTEIFSELKMHSGDPAMLEDNIGSILRAAAECANDSVASYARRRPGVQGMGSTLVAPVVINNRLYWISVGDSPLYLFRGNRLFRLNEEHSLARRMDRMVRKGEMDAGEAEQHPDRQCLTSVLIGDPIPEVDCRDVPVELRDLDIVIAASDGLQFLTEPQIAQLIYEHRHKSGEEIGAALMKAIGDLDDPEQDNVAICVLKVKTPRAEQKTAAPGRRLFLNLHGEKKLMMSARPAGGR</sequence>
<evidence type="ECO:0000259" key="1">
    <source>
        <dbReference type="PROSITE" id="PS51746"/>
    </source>
</evidence>
<dbReference type="AlphaFoldDB" id="A0A858STN4"/>
<proteinExistence type="predicted"/>
<dbReference type="EMBL" id="CP048788">
    <property type="protein sequence ID" value="QJF51162.1"/>
    <property type="molecule type" value="Genomic_DNA"/>
</dbReference>